<reference evidence="2 3" key="1">
    <citation type="journal article" date="2013" name="Curr. Biol.">
        <title>The Genome of the Foraminiferan Reticulomyxa filosa.</title>
        <authorList>
            <person name="Glockner G."/>
            <person name="Hulsmann N."/>
            <person name="Schleicher M."/>
            <person name="Noegel A.A."/>
            <person name="Eichinger L."/>
            <person name="Gallinger C."/>
            <person name="Pawlowski J."/>
            <person name="Sierra R."/>
            <person name="Euteneuer U."/>
            <person name="Pillet L."/>
            <person name="Moustafa A."/>
            <person name="Platzer M."/>
            <person name="Groth M."/>
            <person name="Szafranski K."/>
            <person name="Schliwa M."/>
        </authorList>
    </citation>
    <scope>NUCLEOTIDE SEQUENCE [LARGE SCALE GENOMIC DNA]</scope>
</reference>
<dbReference type="Proteomes" id="UP000023152">
    <property type="component" value="Unassembled WGS sequence"/>
</dbReference>
<evidence type="ECO:0000313" key="3">
    <source>
        <dbReference type="Proteomes" id="UP000023152"/>
    </source>
</evidence>
<organism evidence="2 3">
    <name type="scientific">Reticulomyxa filosa</name>
    <dbReference type="NCBI Taxonomy" id="46433"/>
    <lineage>
        <taxon>Eukaryota</taxon>
        <taxon>Sar</taxon>
        <taxon>Rhizaria</taxon>
        <taxon>Retaria</taxon>
        <taxon>Foraminifera</taxon>
        <taxon>Monothalamids</taxon>
        <taxon>Reticulomyxidae</taxon>
        <taxon>Reticulomyxa</taxon>
    </lineage>
</organism>
<keyword evidence="3" id="KW-1185">Reference proteome</keyword>
<name>X6LE14_RETFI</name>
<feature type="compositionally biased region" description="Low complexity" evidence="1">
    <location>
        <begin position="97"/>
        <end position="111"/>
    </location>
</feature>
<comment type="caution">
    <text evidence="2">The sequence shown here is derived from an EMBL/GenBank/DDBJ whole genome shotgun (WGS) entry which is preliminary data.</text>
</comment>
<dbReference type="EMBL" id="ASPP01043425">
    <property type="protein sequence ID" value="ETN99620.1"/>
    <property type="molecule type" value="Genomic_DNA"/>
</dbReference>
<evidence type="ECO:0000256" key="1">
    <source>
        <dbReference type="SAM" id="MobiDB-lite"/>
    </source>
</evidence>
<feature type="compositionally biased region" description="Polar residues" evidence="1">
    <location>
        <begin position="51"/>
        <end position="63"/>
    </location>
</feature>
<protein>
    <submittedName>
        <fullName evidence="2">Uncharacterized protein</fullName>
    </submittedName>
</protein>
<proteinExistence type="predicted"/>
<dbReference type="AlphaFoldDB" id="X6LE14"/>
<sequence>MIPFNPDLKSTVEKDVEDFDLALFAQCVDDAIHAFFYECKVPTRRRRRSVVNATMSNGGQDTKNVSDTKEETTAPQDVILSRQRRVPRNETAKTMDTTGPSQSTPSPSTPSHSKRVHFSEQLEFFEPTKAGEKDKTSEGTVPVRRRSIRKLDATTKRKRCLQITTKTHEADDLSVFIAHQYYSYLEDGKTPLDALILVAQKWEMKRDAVMEHLDAYEFECMFHLYLSLFHFILFITTQLKNLHLLLPITAGKPPNKRVRT</sequence>
<gene>
    <name evidence="2" type="ORF">RFI_37850</name>
</gene>
<feature type="region of interest" description="Disordered" evidence="1">
    <location>
        <begin position="50"/>
        <end position="116"/>
    </location>
</feature>
<evidence type="ECO:0000313" key="2">
    <source>
        <dbReference type="EMBL" id="ETN99620.1"/>
    </source>
</evidence>
<accession>X6LE14</accession>